<proteinExistence type="predicted"/>
<dbReference type="Pfam" id="PF21716">
    <property type="entry name" value="dnstrm_HI1420"/>
    <property type="match status" value="1"/>
</dbReference>
<dbReference type="EMBL" id="JANUGW010000004">
    <property type="protein sequence ID" value="MCS0581511.1"/>
    <property type="molecule type" value="Genomic_DNA"/>
</dbReference>
<dbReference type="RefSeq" id="WP_258816104.1">
    <property type="nucleotide sequence ID" value="NZ_JANUGW010000004.1"/>
</dbReference>
<comment type="caution">
    <text evidence="1">The sequence shown here is derived from an EMBL/GenBank/DDBJ whole genome shotgun (WGS) entry which is preliminary data.</text>
</comment>
<dbReference type="InterPro" id="IPR014057">
    <property type="entry name" value="HI1420"/>
</dbReference>
<gene>
    <name evidence="1" type="ORF">NX784_07900</name>
</gene>
<protein>
    <recommendedName>
        <fullName evidence="3">Addiction module antidote protein</fullName>
    </recommendedName>
</protein>
<accession>A0ABT1ZNL7</accession>
<evidence type="ECO:0008006" key="3">
    <source>
        <dbReference type="Google" id="ProtNLM"/>
    </source>
</evidence>
<dbReference type="Proteomes" id="UP001204151">
    <property type="component" value="Unassembled WGS sequence"/>
</dbReference>
<name>A0ABT1ZNL7_9BURK</name>
<sequence>MTAAESSPPALDTLEGVAGYLAAAFDAGDPDTMTQALALVARAAGLAPLAAAAGLPRAELAAALEAGEIGLDALLSIMKVIDLHRPADGGLN</sequence>
<evidence type="ECO:0000313" key="1">
    <source>
        <dbReference type="EMBL" id="MCS0581511.1"/>
    </source>
</evidence>
<keyword evidence="2" id="KW-1185">Reference proteome</keyword>
<organism evidence="1 2">
    <name type="scientific">Massilia pinisoli</name>
    <dbReference type="NCBI Taxonomy" id="1772194"/>
    <lineage>
        <taxon>Bacteria</taxon>
        <taxon>Pseudomonadati</taxon>
        <taxon>Pseudomonadota</taxon>
        <taxon>Betaproteobacteria</taxon>
        <taxon>Burkholderiales</taxon>
        <taxon>Oxalobacteraceae</taxon>
        <taxon>Telluria group</taxon>
        <taxon>Massilia</taxon>
    </lineage>
</organism>
<evidence type="ECO:0000313" key="2">
    <source>
        <dbReference type="Proteomes" id="UP001204151"/>
    </source>
</evidence>
<reference evidence="1 2" key="1">
    <citation type="submission" date="2022-08" db="EMBL/GenBank/DDBJ databases">
        <title>Reclassification of Massilia species as members of the genera Telluria, Duganella, Pseudoduganella, Mokoshia gen. nov. and Zemynaea gen. nov. using orthogonal and non-orthogonal genome-based approaches.</title>
        <authorList>
            <person name="Bowman J.P."/>
        </authorList>
    </citation>
    <scope>NUCLEOTIDE SEQUENCE [LARGE SCALE GENOMIC DNA]</scope>
    <source>
        <strain evidence="1 2">JCM 31316</strain>
    </source>
</reference>